<dbReference type="InterPro" id="IPR005225">
    <property type="entry name" value="Small_GTP-bd"/>
</dbReference>
<keyword evidence="1" id="KW-0547">Nucleotide-binding</keyword>
<dbReference type="PROSITE" id="PS51421">
    <property type="entry name" value="RAS"/>
    <property type="match status" value="1"/>
</dbReference>
<feature type="non-terminal residue" evidence="2">
    <location>
        <position position="171"/>
    </location>
</feature>
<proteinExistence type="predicted"/>
<dbReference type="SMART" id="SM00175">
    <property type="entry name" value="RAB"/>
    <property type="match status" value="1"/>
</dbReference>
<sequence>GESASGKTSLYNQMAYNAWINEQNVTIQSAYCKVDHVVNGKSHIINVWDTAGQEQFRSISVLYFRNADVALLCFDLTSQDSFQKVDFWLESAKRREEKLNKFILVGCKSDLDGAIPENEILAFAKANQMQYIKTSAKLSIGIKELLNEVVNLAGNEQKEVKLFELTNQIEQ</sequence>
<dbReference type="NCBIfam" id="TIGR00231">
    <property type="entry name" value="small_GTP"/>
    <property type="match status" value="1"/>
</dbReference>
<dbReference type="PANTHER" id="PTHR47978">
    <property type="match status" value="1"/>
</dbReference>
<dbReference type="EMBL" id="GDID01002030">
    <property type="protein sequence ID" value="JAP94576.1"/>
    <property type="molecule type" value="Transcribed_RNA"/>
</dbReference>
<gene>
    <name evidence="2" type="ORF">TPC1_12723</name>
</gene>
<dbReference type="InterPro" id="IPR027417">
    <property type="entry name" value="P-loop_NTPase"/>
</dbReference>
<protein>
    <submittedName>
        <fullName evidence="2">Rab-like protein</fullName>
    </submittedName>
</protein>
<dbReference type="SMART" id="SM00174">
    <property type="entry name" value="RHO"/>
    <property type="match status" value="1"/>
</dbReference>
<dbReference type="PROSITE" id="PS51420">
    <property type="entry name" value="RHO"/>
    <property type="match status" value="1"/>
</dbReference>
<organism evidence="2">
    <name type="scientific">Trepomonas sp. PC1</name>
    <dbReference type="NCBI Taxonomy" id="1076344"/>
    <lineage>
        <taxon>Eukaryota</taxon>
        <taxon>Metamonada</taxon>
        <taxon>Diplomonadida</taxon>
        <taxon>Hexamitidae</taxon>
        <taxon>Hexamitinae</taxon>
        <taxon>Trepomonas</taxon>
    </lineage>
</organism>
<dbReference type="AlphaFoldDB" id="A0A146KGI1"/>
<reference evidence="2" key="1">
    <citation type="submission" date="2015-07" db="EMBL/GenBank/DDBJ databases">
        <title>Adaptation to a free-living lifestyle via gene acquisitions in the diplomonad Trepomonas sp. PC1.</title>
        <authorList>
            <person name="Xu F."/>
            <person name="Jerlstrom-Hultqvist J."/>
            <person name="Kolisko M."/>
            <person name="Simpson A.G.B."/>
            <person name="Roger A.J."/>
            <person name="Svard S.G."/>
            <person name="Andersson J.O."/>
        </authorList>
    </citation>
    <scope>NUCLEOTIDE SEQUENCE</scope>
    <source>
        <strain evidence="2">PC1</strain>
    </source>
</reference>
<dbReference type="PRINTS" id="PR00449">
    <property type="entry name" value="RASTRNSFRMNG"/>
</dbReference>
<evidence type="ECO:0000256" key="1">
    <source>
        <dbReference type="ARBA" id="ARBA00022741"/>
    </source>
</evidence>
<dbReference type="SMART" id="SM00173">
    <property type="entry name" value="RAS"/>
    <property type="match status" value="1"/>
</dbReference>
<evidence type="ECO:0000313" key="2">
    <source>
        <dbReference type="EMBL" id="JAP94576.1"/>
    </source>
</evidence>
<dbReference type="Gene3D" id="3.40.50.300">
    <property type="entry name" value="P-loop containing nucleotide triphosphate hydrolases"/>
    <property type="match status" value="1"/>
</dbReference>
<accession>A0A146KGI1</accession>
<feature type="non-terminal residue" evidence="2">
    <location>
        <position position="1"/>
    </location>
</feature>
<dbReference type="GO" id="GO:0003924">
    <property type="term" value="F:GTPase activity"/>
    <property type="evidence" value="ECO:0007669"/>
    <property type="project" value="InterPro"/>
</dbReference>
<name>A0A146KGI1_9EUKA</name>
<dbReference type="InterPro" id="IPR001806">
    <property type="entry name" value="Small_GTPase"/>
</dbReference>
<dbReference type="SUPFAM" id="SSF52540">
    <property type="entry name" value="P-loop containing nucleoside triphosphate hydrolases"/>
    <property type="match status" value="1"/>
</dbReference>
<dbReference type="PROSITE" id="PS51419">
    <property type="entry name" value="RAB"/>
    <property type="match status" value="1"/>
</dbReference>
<dbReference type="CDD" id="cd00154">
    <property type="entry name" value="Rab"/>
    <property type="match status" value="1"/>
</dbReference>
<dbReference type="FunFam" id="3.40.50.300:FF:001447">
    <property type="entry name" value="Ras-related protein Rab-1B"/>
    <property type="match status" value="1"/>
</dbReference>
<dbReference type="Pfam" id="PF00071">
    <property type="entry name" value="Ras"/>
    <property type="match status" value="1"/>
</dbReference>
<dbReference type="GO" id="GO:0005525">
    <property type="term" value="F:GTP binding"/>
    <property type="evidence" value="ECO:0007669"/>
    <property type="project" value="InterPro"/>
</dbReference>